<keyword evidence="1" id="KW-0812">Transmembrane</keyword>
<comment type="caution">
    <text evidence="3">The sequence shown here is derived from an EMBL/GenBank/DDBJ whole genome shotgun (WGS) entry which is preliminary data.</text>
</comment>
<evidence type="ECO:0000256" key="1">
    <source>
        <dbReference type="SAM" id="Phobius"/>
    </source>
</evidence>
<dbReference type="Pfam" id="PF04397">
    <property type="entry name" value="LytTR"/>
    <property type="match status" value="1"/>
</dbReference>
<keyword evidence="1" id="KW-1133">Transmembrane helix</keyword>
<evidence type="ECO:0000313" key="3">
    <source>
        <dbReference type="EMBL" id="ERJ99042.1"/>
    </source>
</evidence>
<dbReference type="AlphaFoldDB" id="U2L3F6"/>
<dbReference type="GO" id="GO:0003677">
    <property type="term" value="F:DNA binding"/>
    <property type="evidence" value="ECO:0007669"/>
    <property type="project" value="UniProtKB-KW"/>
</dbReference>
<dbReference type="Gene3D" id="2.40.50.1020">
    <property type="entry name" value="LytTr DNA-binding domain"/>
    <property type="match status" value="1"/>
</dbReference>
<dbReference type="Proteomes" id="UP000016600">
    <property type="component" value="Unassembled WGS sequence"/>
</dbReference>
<dbReference type="Gene3D" id="1.20.1250.20">
    <property type="entry name" value="MFS general substrate transporter like domains"/>
    <property type="match status" value="1"/>
</dbReference>
<protein>
    <submittedName>
        <fullName evidence="3">LytTr DNA-binding domain protein</fullName>
    </submittedName>
</protein>
<feature type="transmembrane region" description="Helical" evidence="1">
    <location>
        <begin position="81"/>
        <end position="105"/>
    </location>
</feature>
<dbReference type="PROSITE" id="PS50930">
    <property type="entry name" value="HTH_LYTTR"/>
    <property type="match status" value="1"/>
</dbReference>
<gene>
    <name evidence="3" type="ORF">HMPREF1218_1225</name>
</gene>
<name>U2L3F6_9BACT</name>
<dbReference type="SMART" id="SM00850">
    <property type="entry name" value="LytTR"/>
    <property type="match status" value="1"/>
</dbReference>
<keyword evidence="3" id="KW-0238">DNA-binding</keyword>
<keyword evidence="1" id="KW-0472">Membrane</keyword>
<feature type="transmembrane region" description="Helical" evidence="1">
    <location>
        <begin position="47"/>
        <end position="69"/>
    </location>
</feature>
<sequence>MSLLNRKYPLPMRVPDFSWYITAGIVIFLMLYLLQPFGFSQFRGNKFLVALGFGVITSICNGVFSYLFFGVILRKITKVTVLIFGLFSIALMLLIALANSFYAAYVFHVSLSWQLVFIFLYWGLIVGVVMTVISMSIQYNRFLRTKLNLLLEKTDESQRGIAILIHDQAVRGSHISILINDFLYAEARKNNVSVCYQEAGLVVKREIRATLSGLLAELPYPNIFQCHRSFVVNVNNITSAKGNSNGYQLRLGNCEDVIPVSRTFVRGLKSFIG</sequence>
<keyword evidence="4" id="KW-1185">Reference proteome</keyword>
<dbReference type="PANTHER" id="PTHR37299">
    <property type="entry name" value="TRANSCRIPTIONAL REGULATOR-RELATED"/>
    <property type="match status" value="1"/>
</dbReference>
<organism evidence="3 4">
    <name type="scientific">Hoylesella pleuritidis F0068</name>
    <dbReference type="NCBI Taxonomy" id="1081904"/>
    <lineage>
        <taxon>Bacteria</taxon>
        <taxon>Pseudomonadati</taxon>
        <taxon>Bacteroidota</taxon>
        <taxon>Bacteroidia</taxon>
        <taxon>Bacteroidales</taxon>
        <taxon>Prevotellaceae</taxon>
        <taxon>Hoylesella</taxon>
    </lineage>
</organism>
<dbReference type="EMBL" id="AWET01000044">
    <property type="protein sequence ID" value="ERJ99042.1"/>
    <property type="molecule type" value="Genomic_DNA"/>
</dbReference>
<feature type="transmembrane region" description="Helical" evidence="1">
    <location>
        <begin position="111"/>
        <end position="137"/>
    </location>
</feature>
<dbReference type="InterPro" id="IPR036259">
    <property type="entry name" value="MFS_trans_sf"/>
</dbReference>
<dbReference type="InterPro" id="IPR007492">
    <property type="entry name" value="LytTR_DNA-bd_dom"/>
</dbReference>
<dbReference type="InterPro" id="IPR046947">
    <property type="entry name" value="LytR-like"/>
</dbReference>
<evidence type="ECO:0000313" key="4">
    <source>
        <dbReference type="Proteomes" id="UP000016600"/>
    </source>
</evidence>
<dbReference type="PANTHER" id="PTHR37299:SF1">
    <property type="entry name" value="STAGE 0 SPORULATION PROTEIN A HOMOLOG"/>
    <property type="match status" value="1"/>
</dbReference>
<feature type="domain" description="HTH LytTR-type" evidence="2">
    <location>
        <begin position="204"/>
        <end position="273"/>
    </location>
</feature>
<accession>U2L3F6</accession>
<reference evidence="3 4" key="1">
    <citation type="submission" date="2013-08" db="EMBL/GenBank/DDBJ databases">
        <authorList>
            <person name="Durkin A.S."/>
            <person name="Haft D.R."/>
            <person name="McCorrison J."/>
            <person name="Torralba M."/>
            <person name="Gillis M."/>
            <person name="Haft D.H."/>
            <person name="Methe B."/>
            <person name="Sutton G."/>
            <person name="Nelson K.E."/>
        </authorList>
    </citation>
    <scope>NUCLEOTIDE SEQUENCE [LARGE SCALE GENOMIC DNA]</scope>
    <source>
        <strain evidence="3 4">F0068</strain>
    </source>
</reference>
<evidence type="ECO:0000259" key="2">
    <source>
        <dbReference type="PROSITE" id="PS50930"/>
    </source>
</evidence>
<proteinExistence type="predicted"/>
<dbReference type="PATRIC" id="fig|1081904.3.peg.2003"/>
<feature type="transmembrane region" description="Helical" evidence="1">
    <location>
        <begin position="17"/>
        <end position="35"/>
    </location>
</feature>
<dbReference type="GO" id="GO:0000156">
    <property type="term" value="F:phosphorelay response regulator activity"/>
    <property type="evidence" value="ECO:0007669"/>
    <property type="project" value="InterPro"/>
</dbReference>